<dbReference type="KEGG" id="vbh:CMV30_15410"/>
<dbReference type="Pfam" id="PF06912">
    <property type="entry name" value="DUF1275"/>
    <property type="match status" value="1"/>
</dbReference>
<feature type="transmembrane region" description="Helical" evidence="1">
    <location>
        <begin position="171"/>
        <end position="191"/>
    </location>
</feature>
<keyword evidence="1" id="KW-0812">Transmembrane</keyword>
<feature type="transmembrane region" description="Helical" evidence="1">
    <location>
        <begin position="59"/>
        <end position="79"/>
    </location>
</feature>
<keyword evidence="1" id="KW-0472">Membrane</keyword>
<protein>
    <recommendedName>
        <fullName evidence="4">DUF1275 family protein</fullName>
    </recommendedName>
</protein>
<keyword evidence="3" id="KW-1185">Reference proteome</keyword>
<feature type="transmembrane region" description="Helical" evidence="1">
    <location>
        <begin position="197"/>
        <end position="215"/>
    </location>
</feature>
<sequence>MFKERTPRWVLMGAFLLTLGAGAVNAIGFLGVHHQGISHLTGTISLVSTRVAAANWEGAVAAGLIVGSFFFGSFLSAVIIRQNTLHMGRRYGVVLVMESALLFGAVYLFEGGTVAGAYLASMACGLQNAMATSYSGAVIRSTHMTGIVTDIGIACGHWVRGHPVDWFRMRLYGVLLGGFALGGVAGAAGYARIGYRTLVFPAVLSGVSGLGYATYKHWQRMKHRAGSAVQ</sequence>
<dbReference type="PANTHER" id="PTHR37314">
    <property type="entry name" value="SLR0142 PROTEIN"/>
    <property type="match status" value="1"/>
</dbReference>
<accession>A0A290Q9B2</accession>
<dbReference type="EMBL" id="CP023344">
    <property type="protein sequence ID" value="ATC65229.1"/>
    <property type="molecule type" value="Genomic_DNA"/>
</dbReference>
<dbReference type="PANTHER" id="PTHR37314:SF4">
    <property type="entry name" value="UPF0700 TRANSMEMBRANE PROTEIN YOAK"/>
    <property type="match status" value="1"/>
</dbReference>
<evidence type="ECO:0000313" key="3">
    <source>
        <dbReference type="Proteomes" id="UP000217265"/>
    </source>
</evidence>
<dbReference type="Proteomes" id="UP000217265">
    <property type="component" value="Chromosome"/>
</dbReference>
<evidence type="ECO:0000313" key="2">
    <source>
        <dbReference type="EMBL" id="ATC65229.1"/>
    </source>
</evidence>
<evidence type="ECO:0008006" key="4">
    <source>
        <dbReference type="Google" id="ProtNLM"/>
    </source>
</evidence>
<name>A0A290Q9B2_9BACT</name>
<dbReference type="InterPro" id="IPR010699">
    <property type="entry name" value="DUF1275"/>
</dbReference>
<evidence type="ECO:0000256" key="1">
    <source>
        <dbReference type="SAM" id="Phobius"/>
    </source>
</evidence>
<dbReference type="AlphaFoldDB" id="A0A290Q9B2"/>
<keyword evidence="1" id="KW-1133">Transmembrane helix</keyword>
<dbReference type="OrthoDB" id="270162at2"/>
<reference evidence="2 3" key="1">
    <citation type="submission" date="2017-09" db="EMBL/GenBank/DDBJ databases">
        <title>Complete genome sequence of Verrucomicrobial strain HZ-65, isolated from freshwater.</title>
        <authorList>
            <person name="Choi A."/>
        </authorList>
    </citation>
    <scope>NUCLEOTIDE SEQUENCE [LARGE SCALE GENOMIC DNA]</scope>
    <source>
        <strain evidence="2 3">HZ-65</strain>
    </source>
</reference>
<gene>
    <name evidence="2" type="ORF">CMV30_15410</name>
</gene>
<organism evidence="2 3">
    <name type="scientific">Nibricoccus aquaticus</name>
    <dbReference type="NCBI Taxonomy" id="2576891"/>
    <lineage>
        <taxon>Bacteria</taxon>
        <taxon>Pseudomonadati</taxon>
        <taxon>Verrucomicrobiota</taxon>
        <taxon>Opitutia</taxon>
        <taxon>Opitutales</taxon>
        <taxon>Opitutaceae</taxon>
        <taxon>Nibricoccus</taxon>
    </lineage>
</organism>
<proteinExistence type="predicted"/>